<evidence type="ECO:0000256" key="1">
    <source>
        <dbReference type="SAM" id="MobiDB-lite"/>
    </source>
</evidence>
<evidence type="ECO:0000256" key="2">
    <source>
        <dbReference type="SAM" id="Phobius"/>
    </source>
</evidence>
<dbReference type="PANTHER" id="PTHR40465">
    <property type="entry name" value="CHROMOSOME 1, WHOLE GENOME SHOTGUN SEQUENCE"/>
    <property type="match status" value="1"/>
</dbReference>
<evidence type="ECO:0000313" key="5">
    <source>
        <dbReference type="Proteomes" id="UP001221142"/>
    </source>
</evidence>
<keyword evidence="5" id="KW-1185">Reference proteome</keyword>
<feature type="transmembrane region" description="Helical" evidence="2">
    <location>
        <begin position="38"/>
        <end position="63"/>
    </location>
</feature>
<feature type="transmembrane region" description="Helical" evidence="2">
    <location>
        <begin position="116"/>
        <end position="135"/>
    </location>
</feature>
<dbReference type="Proteomes" id="UP001221142">
    <property type="component" value="Unassembled WGS sequence"/>
</dbReference>
<accession>A0AAD7FXJ0</accession>
<dbReference type="PANTHER" id="PTHR40465:SF1">
    <property type="entry name" value="DUF6534 DOMAIN-CONTAINING PROTEIN"/>
    <property type="match status" value="1"/>
</dbReference>
<feature type="transmembrane region" description="Helical" evidence="2">
    <location>
        <begin position="196"/>
        <end position="216"/>
    </location>
</feature>
<gene>
    <name evidence="4" type="ORF">FB45DRAFT_895900</name>
</gene>
<keyword evidence="2" id="KW-0812">Transmembrane</keyword>
<name>A0AAD7FXJ0_9AGAR</name>
<dbReference type="Pfam" id="PF20152">
    <property type="entry name" value="DUF6534"/>
    <property type="match status" value="1"/>
</dbReference>
<dbReference type="AlphaFoldDB" id="A0AAD7FXJ0"/>
<reference evidence="4" key="1">
    <citation type="submission" date="2023-03" db="EMBL/GenBank/DDBJ databases">
        <title>Massive genome expansion in bonnet fungi (Mycena s.s.) driven by repeated elements and novel gene families across ecological guilds.</title>
        <authorList>
            <consortium name="Lawrence Berkeley National Laboratory"/>
            <person name="Harder C.B."/>
            <person name="Miyauchi S."/>
            <person name="Viragh M."/>
            <person name="Kuo A."/>
            <person name="Thoen E."/>
            <person name="Andreopoulos B."/>
            <person name="Lu D."/>
            <person name="Skrede I."/>
            <person name="Drula E."/>
            <person name="Henrissat B."/>
            <person name="Morin E."/>
            <person name="Kohler A."/>
            <person name="Barry K."/>
            <person name="LaButti K."/>
            <person name="Morin E."/>
            <person name="Salamov A."/>
            <person name="Lipzen A."/>
            <person name="Mereny Z."/>
            <person name="Hegedus B."/>
            <person name="Baldrian P."/>
            <person name="Stursova M."/>
            <person name="Weitz H."/>
            <person name="Taylor A."/>
            <person name="Grigoriev I.V."/>
            <person name="Nagy L.G."/>
            <person name="Martin F."/>
            <person name="Kauserud H."/>
        </authorList>
    </citation>
    <scope>NUCLEOTIDE SEQUENCE</scope>
    <source>
        <strain evidence="4">9284</strain>
    </source>
</reference>
<feature type="transmembrane region" description="Helical" evidence="2">
    <location>
        <begin position="75"/>
        <end position="96"/>
    </location>
</feature>
<proteinExistence type="predicted"/>
<feature type="transmembrane region" description="Helical" evidence="2">
    <location>
        <begin position="237"/>
        <end position="259"/>
    </location>
</feature>
<evidence type="ECO:0000259" key="3">
    <source>
        <dbReference type="Pfam" id="PF20152"/>
    </source>
</evidence>
<keyword evidence="2" id="KW-1133">Transmembrane helix</keyword>
<sequence>MFCSTSHPTTAESPRHIMSTPIPTIIENPITLNLTPSYGALLIAIYFSCVLWGVNVFQTYVYYWNYPGDSWTTKILVAFLLIVDTAHKILVTKVPWSTLIQNWGNVAAIQAAPVEALHEAWVGSIIILIVQLYYLRRIGKFASHTRHARSWWLWLALAVLVGLAILQVPMTVVYCIDSISKNIIFNVPINLRIKRTGLIAAAVVDVFIAVAMILLLKDTDSADGQFKSKRTSKTIRRLTVIIVNTGLVTAVVTIVALILDKTASGTDFWTTIAQYPQCSIYFSTFLANLNARRYVGSDVGEGLSNIGDIHFASSPSVSQRNGDLETGLGVPGSRHIVLNQADSDVSRSEEDPEKYEEPMQTFESEVLKNI</sequence>
<evidence type="ECO:0000313" key="4">
    <source>
        <dbReference type="EMBL" id="KAJ7643726.1"/>
    </source>
</evidence>
<dbReference type="InterPro" id="IPR045339">
    <property type="entry name" value="DUF6534"/>
</dbReference>
<comment type="caution">
    <text evidence="4">The sequence shown here is derived from an EMBL/GenBank/DDBJ whole genome shotgun (WGS) entry which is preliminary data.</text>
</comment>
<dbReference type="EMBL" id="JARKIF010000003">
    <property type="protein sequence ID" value="KAJ7643726.1"/>
    <property type="molecule type" value="Genomic_DNA"/>
</dbReference>
<organism evidence="4 5">
    <name type="scientific">Roridomyces roridus</name>
    <dbReference type="NCBI Taxonomy" id="1738132"/>
    <lineage>
        <taxon>Eukaryota</taxon>
        <taxon>Fungi</taxon>
        <taxon>Dikarya</taxon>
        <taxon>Basidiomycota</taxon>
        <taxon>Agaricomycotina</taxon>
        <taxon>Agaricomycetes</taxon>
        <taxon>Agaricomycetidae</taxon>
        <taxon>Agaricales</taxon>
        <taxon>Marasmiineae</taxon>
        <taxon>Mycenaceae</taxon>
        <taxon>Roridomyces</taxon>
    </lineage>
</organism>
<feature type="region of interest" description="Disordered" evidence="1">
    <location>
        <begin position="340"/>
        <end position="362"/>
    </location>
</feature>
<feature type="transmembrane region" description="Helical" evidence="2">
    <location>
        <begin position="151"/>
        <end position="176"/>
    </location>
</feature>
<protein>
    <recommendedName>
        <fullName evidence="3">DUF6534 domain-containing protein</fullName>
    </recommendedName>
</protein>
<keyword evidence="2" id="KW-0472">Membrane</keyword>
<feature type="domain" description="DUF6534" evidence="3">
    <location>
        <begin position="201"/>
        <end position="294"/>
    </location>
</feature>